<dbReference type="PANTHER" id="PTHR44936:SF5">
    <property type="entry name" value="SENSOR HISTIDINE KINASE ENVZ"/>
    <property type="match status" value="1"/>
</dbReference>
<evidence type="ECO:0000313" key="20">
    <source>
        <dbReference type="Proteomes" id="UP000577362"/>
    </source>
</evidence>
<dbReference type="InterPro" id="IPR036890">
    <property type="entry name" value="HATPase_C_sf"/>
</dbReference>
<evidence type="ECO:0000256" key="9">
    <source>
        <dbReference type="ARBA" id="ARBA00022741"/>
    </source>
</evidence>
<dbReference type="GO" id="GO:0005886">
    <property type="term" value="C:plasma membrane"/>
    <property type="evidence" value="ECO:0007669"/>
    <property type="project" value="UniProtKB-SubCell"/>
</dbReference>
<evidence type="ECO:0000256" key="12">
    <source>
        <dbReference type="ARBA" id="ARBA00022989"/>
    </source>
</evidence>
<protein>
    <recommendedName>
        <fullName evidence="3">histidine kinase</fullName>
        <ecNumber evidence="3">2.7.13.3</ecNumber>
    </recommendedName>
</protein>
<comment type="catalytic activity">
    <reaction evidence="1">
        <text>ATP + protein L-histidine = ADP + protein N-phospho-L-histidine.</text>
        <dbReference type="EC" id="2.7.13.3"/>
    </reaction>
</comment>
<dbReference type="CDD" id="cd00082">
    <property type="entry name" value="HisKA"/>
    <property type="match status" value="1"/>
</dbReference>
<evidence type="ECO:0000256" key="4">
    <source>
        <dbReference type="ARBA" id="ARBA00022475"/>
    </source>
</evidence>
<dbReference type="InterPro" id="IPR004358">
    <property type="entry name" value="Sig_transdc_His_kin-like_C"/>
</dbReference>
<dbReference type="PROSITE" id="PS50885">
    <property type="entry name" value="HAMP"/>
    <property type="match status" value="1"/>
</dbReference>
<comment type="caution">
    <text evidence="19">The sequence shown here is derived from an EMBL/GenBank/DDBJ whole genome shotgun (WGS) entry which is preliminary data.</text>
</comment>
<keyword evidence="12 16" id="KW-1133">Transmembrane helix</keyword>
<evidence type="ECO:0000256" key="6">
    <source>
        <dbReference type="ARBA" id="ARBA00022553"/>
    </source>
</evidence>
<dbReference type="Gene3D" id="3.30.565.10">
    <property type="entry name" value="Histidine kinase-like ATPase, C-terminal domain"/>
    <property type="match status" value="1"/>
</dbReference>
<dbReference type="EMBL" id="JACIEN010000007">
    <property type="protein sequence ID" value="MBB4019452.1"/>
    <property type="molecule type" value="Genomic_DNA"/>
</dbReference>
<evidence type="ECO:0000259" key="17">
    <source>
        <dbReference type="PROSITE" id="PS50109"/>
    </source>
</evidence>
<evidence type="ECO:0000256" key="13">
    <source>
        <dbReference type="ARBA" id="ARBA00023012"/>
    </source>
</evidence>
<dbReference type="InterPro" id="IPR005467">
    <property type="entry name" value="His_kinase_dom"/>
</dbReference>
<dbReference type="InterPro" id="IPR003594">
    <property type="entry name" value="HATPase_dom"/>
</dbReference>
<feature type="domain" description="HAMP" evidence="18">
    <location>
        <begin position="287"/>
        <end position="339"/>
    </location>
</feature>
<proteinExistence type="predicted"/>
<dbReference type="GO" id="GO:0005524">
    <property type="term" value="F:ATP binding"/>
    <property type="evidence" value="ECO:0007669"/>
    <property type="project" value="UniProtKB-KW"/>
</dbReference>
<dbReference type="Pfam" id="PF00512">
    <property type="entry name" value="HisKA"/>
    <property type="match status" value="1"/>
</dbReference>
<dbReference type="InterPro" id="IPR003661">
    <property type="entry name" value="HisK_dim/P_dom"/>
</dbReference>
<evidence type="ECO:0000256" key="5">
    <source>
        <dbReference type="ARBA" id="ARBA00022519"/>
    </source>
</evidence>
<dbReference type="EC" id="2.7.13.3" evidence="3"/>
<sequence>MLQSEMPCRTGSTGGDTRHHFSRGTRSKRVFMFRFVAKEKSEAEPSGSQGVLCRSACFSQAAHAFMRSAAGLEIKLNNHPRSGANPSCYKARAFPKKRAADEGVVRLRVPPGLRTIHGQITALAILALLIIVALAGPMLERWVRNDDRELDIEQVAEHIQAISGLLAVAAPDERDVILGAARRAGWETTLQPLSLSQEFTTSSPREAIRDRAIEWLFPPHSSISPLGGWRTFLNGNRVVAMQVDDATMLVAPISSDPFLTSDFIGRGSYYLVALVTLIFLFSAFAVWAIMLPLRRISLAAMNADISQDGEVFEERGSIEIVALAKALNSMRKRIAIMVESRTRMLRGISHDLRTPLTRLRLKAERLPADAARDAMLSDISHIDRLLGESLDYLRDTYRKEDVERTDIASTLQTICSEFADVGFDVTYRGAKRLVVDCKPLAITRAVTNLCDNATKFANTVKVELGTHAGKVIIDVVDDGPGIPEADRRRVLEPFFKGDAARNDANSGFGLGLSIVAEIVQAHGGELELRDRQPNGLVVRLMLPTR</sequence>
<dbReference type="PRINTS" id="PR00344">
    <property type="entry name" value="BCTRLSENSOR"/>
</dbReference>
<feature type="transmembrane region" description="Helical" evidence="16">
    <location>
        <begin position="120"/>
        <end position="139"/>
    </location>
</feature>
<evidence type="ECO:0000256" key="1">
    <source>
        <dbReference type="ARBA" id="ARBA00000085"/>
    </source>
</evidence>
<name>A0A840C611_9HYPH</name>
<evidence type="ECO:0000256" key="2">
    <source>
        <dbReference type="ARBA" id="ARBA00004429"/>
    </source>
</evidence>
<evidence type="ECO:0000256" key="14">
    <source>
        <dbReference type="ARBA" id="ARBA00023136"/>
    </source>
</evidence>
<dbReference type="SUPFAM" id="SSF47384">
    <property type="entry name" value="Homodimeric domain of signal transducing histidine kinase"/>
    <property type="match status" value="1"/>
</dbReference>
<feature type="region of interest" description="Disordered" evidence="15">
    <location>
        <begin position="1"/>
        <end position="23"/>
    </location>
</feature>
<dbReference type="Gene3D" id="1.10.287.130">
    <property type="match status" value="1"/>
</dbReference>
<evidence type="ECO:0000256" key="11">
    <source>
        <dbReference type="ARBA" id="ARBA00022840"/>
    </source>
</evidence>
<evidence type="ECO:0000259" key="18">
    <source>
        <dbReference type="PROSITE" id="PS50885"/>
    </source>
</evidence>
<dbReference type="InterPro" id="IPR036097">
    <property type="entry name" value="HisK_dim/P_sf"/>
</dbReference>
<dbReference type="GO" id="GO:0000155">
    <property type="term" value="F:phosphorelay sensor kinase activity"/>
    <property type="evidence" value="ECO:0007669"/>
    <property type="project" value="InterPro"/>
</dbReference>
<keyword evidence="4" id="KW-1003">Cell membrane</keyword>
<dbReference type="Proteomes" id="UP000577362">
    <property type="component" value="Unassembled WGS sequence"/>
</dbReference>
<keyword evidence="20" id="KW-1185">Reference proteome</keyword>
<dbReference type="SMART" id="SM00388">
    <property type="entry name" value="HisKA"/>
    <property type="match status" value="1"/>
</dbReference>
<dbReference type="SMART" id="SM00387">
    <property type="entry name" value="HATPase_c"/>
    <property type="match status" value="1"/>
</dbReference>
<reference evidence="19 20" key="1">
    <citation type="submission" date="2020-08" db="EMBL/GenBank/DDBJ databases">
        <title>Genomic Encyclopedia of Type Strains, Phase IV (KMG-IV): sequencing the most valuable type-strain genomes for metagenomic binning, comparative biology and taxonomic classification.</title>
        <authorList>
            <person name="Goeker M."/>
        </authorList>
    </citation>
    <scope>NUCLEOTIDE SEQUENCE [LARGE SCALE GENOMIC DNA]</scope>
    <source>
        <strain evidence="19 20">DSM 103737</strain>
    </source>
</reference>
<accession>A0A840C611</accession>
<evidence type="ECO:0000256" key="7">
    <source>
        <dbReference type="ARBA" id="ARBA00022679"/>
    </source>
</evidence>
<evidence type="ECO:0000313" key="19">
    <source>
        <dbReference type="EMBL" id="MBB4019452.1"/>
    </source>
</evidence>
<dbReference type="RefSeq" id="WP_343059911.1">
    <property type="nucleotide sequence ID" value="NZ_JACIEN010000007.1"/>
</dbReference>
<keyword evidence="6" id="KW-0597">Phosphoprotein</keyword>
<dbReference type="Pfam" id="PF02518">
    <property type="entry name" value="HATPase_c"/>
    <property type="match status" value="1"/>
</dbReference>
<evidence type="ECO:0000256" key="8">
    <source>
        <dbReference type="ARBA" id="ARBA00022692"/>
    </source>
</evidence>
<keyword evidence="11" id="KW-0067">ATP-binding</keyword>
<organism evidence="19 20">
    <name type="scientific">Chelatococcus caeni</name>
    <dbReference type="NCBI Taxonomy" id="1348468"/>
    <lineage>
        <taxon>Bacteria</taxon>
        <taxon>Pseudomonadati</taxon>
        <taxon>Pseudomonadota</taxon>
        <taxon>Alphaproteobacteria</taxon>
        <taxon>Hyphomicrobiales</taxon>
        <taxon>Chelatococcaceae</taxon>
        <taxon>Chelatococcus</taxon>
    </lineage>
</organism>
<evidence type="ECO:0000256" key="16">
    <source>
        <dbReference type="SAM" id="Phobius"/>
    </source>
</evidence>
<dbReference type="AlphaFoldDB" id="A0A840C611"/>
<keyword evidence="10 19" id="KW-0418">Kinase</keyword>
<keyword evidence="9" id="KW-0547">Nucleotide-binding</keyword>
<evidence type="ECO:0000256" key="10">
    <source>
        <dbReference type="ARBA" id="ARBA00022777"/>
    </source>
</evidence>
<feature type="domain" description="Histidine kinase" evidence="17">
    <location>
        <begin position="347"/>
        <end position="545"/>
    </location>
</feature>
<feature type="transmembrane region" description="Helical" evidence="16">
    <location>
        <begin position="269"/>
        <end position="291"/>
    </location>
</feature>
<dbReference type="InterPro" id="IPR003660">
    <property type="entry name" value="HAMP_dom"/>
</dbReference>
<dbReference type="PROSITE" id="PS50109">
    <property type="entry name" value="HIS_KIN"/>
    <property type="match status" value="1"/>
</dbReference>
<keyword evidence="14 16" id="KW-0472">Membrane</keyword>
<gene>
    <name evidence="19" type="ORF">GGR16_004503</name>
</gene>
<dbReference type="PANTHER" id="PTHR44936">
    <property type="entry name" value="SENSOR PROTEIN CREC"/>
    <property type="match status" value="1"/>
</dbReference>
<dbReference type="SUPFAM" id="SSF55874">
    <property type="entry name" value="ATPase domain of HSP90 chaperone/DNA topoisomerase II/histidine kinase"/>
    <property type="match status" value="1"/>
</dbReference>
<keyword evidence="13" id="KW-0902">Two-component regulatory system</keyword>
<evidence type="ECO:0000256" key="3">
    <source>
        <dbReference type="ARBA" id="ARBA00012438"/>
    </source>
</evidence>
<keyword evidence="5" id="KW-0997">Cell inner membrane</keyword>
<evidence type="ECO:0000256" key="15">
    <source>
        <dbReference type="SAM" id="MobiDB-lite"/>
    </source>
</evidence>
<comment type="subcellular location">
    <subcellularLocation>
        <location evidence="2">Cell inner membrane</location>
        <topology evidence="2">Multi-pass membrane protein</topology>
    </subcellularLocation>
</comment>
<dbReference type="InterPro" id="IPR050980">
    <property type="entry name" value="2C_sensor_his_kinase"/>
</dbReference>
<keyword evidence="7" id="KW-0808">Transferase</keyword>
<keyword evidence="8 16" id="KW-0812">Transmembrane</keyword>